<proteinExistence type="predicted"/>
<dbReference type="EMBL" id="JBEXAC010000001">
    <property type="protein sequence ID" value="MET6998415.1"/>
    <property type="molecule type" value="Genomic_DNA"/>
</dbReference>
<dbReference type="InterPro" id="IPR011990">
    <property type="entry name" value="TPR-like_helical_dom_sf"/>
</dbReference>
<protein>
    <submittedName>
        <fullName evidence="1">SusD/RagB family nutrient-binding outer membrane lipoprotein</fullName>
    </submittedName>
</protein>
<dbReference type="RefSeq" id="WP_354661050.1">
    <property type="nucleotide sequence ID" value="NZ_JBEXAC010000001.1"/>
</dbReference>
<sequence length="482" mass="54681">MAELRVNPNNGTKASPDVLLSGILQQMYYFPWNDAQYSSQFHCQLTSYYGDQSYNFGAAKFYYAAIRNIDQMVKEARRTGGKTMQPYYALSYFLRAFFYIQMTGQVGDIPMKEAMKAEDGIFEPPYNTQKDIYLQCLQWLDMANDSLTEINNQPLFLVKGDVFFNGNLVKWQKLVNAFRLRVLISLSEKTDDPDMQVKARFKEIFEHPEQYPVITDNDDNMQITYTGDNTASYNPGYSETPEAAARKLPLARVFVSLLTGLKDPRLFIMGLPAPIAANSGDPDYALKFTSYRGASTGSLMSVLNDSLVDGYFSIPNYQYWFMSKKGVPTIQLGAAEVNFTIAEAINRGWVGSGNVALAAQYYESGIKEALRFFGIRADSIADYLAQPTVIYKGNNAAGLKQILEQKYLSFFQNSGWEAFYNQRRTGIPAFDIGPSNKNGGKIPRRWYYPQSEYLNNFTHLKAALLRQYQGADNLNSNMWLLQ</sequence>
<dbReference type="Proteomes" id="UP001549749">
    <property type="component" value="Unassembled WGS sequence"/>
</dbReference>
<evidence type="ECO:0000313" key="2">
    <source>
        <dbReference type="Proteomes" id="UP001549749"/>
    </source>
</evidence>
<organism evidence="1 2">
    <name type="scientific">Chitinophaga defluvii</name>
    <dbReference type="NCBI Taxonomy" id="3163343"/>
    <lineage>
        <taxon>Bacteria</taxon>
        <taxon>Pseudomonadati</taxon>
        <taxon>Bacteroidota</taxon>
        <taxon>Chitinophagia</taxon>
        <taxon>Chitinophagales</taxon>
        <taxon>Chitinophagaceae</taxon>
        <taxon>Chitinophaga</taxon>
    </lineage>
</organism>
<accession>A0ABV2T5W0</accession>
<dbReference type="InterPro" id="IPR041662">
    <property type="entry name" value="SusD-like_2"/>
</dbReference>
<dbReference type="SUPFAM" id="SSF48452">
    <property type="entry name" value="TPR-like"/>
    <property type="match status" value="1"/>
</dbReference>
<keyword evidence="2" id="KW-1185">Reference proteome</keyword>
<gene>
    <name evidence="1" type="ORF">ABR189_13590</name>
</gene>
<dbReference type="Pfam" id="PF12771">
    <property type="entry name" value="SusD-like_2"/>
    <property type="match status" value="1"/>
</dbReference>
<name>A0ABV2T5W0_9BACT</name>
<reference evidence="1 2" key="1">
    <citation type="submission" date="2024-06" db="EMBL/GenBank/DDBJ databases">
        <title>Chitinophaga defluvii sp. nov., isolated from municipal sewage.</title>
        <authorList>
            <person name="Zhang L."/>
        </authorList>
    </citation>
    <scope>NUCLEOTIDE SEQUENCE [LARGE SCALE GENOMIC DNA]</scope>
    <source>
        <strain evidence="1 2">H8</strain>
    </source>
</reference>
<evidence type="ECO:0000313" key="1">
    <source>
        <dbReference type="EMBL" id="MET6998415.1"/>
    </source>
</evidence>
<comment type="caution">
    <text evidence="1">The sequence shown here is derived from an EMBL/GenBank/DDBJ whole genome shotgun (WGS) entry which is preliminary data.</text>
</comment>
<keyword evidence="1" id="KW-0449">Lipoprotein</keyword>
<dbReference type="Gene3D" id="1.25.40.390">
    <property type="match status" value="1"/>
</dbReference>